<feature type="signal peptide" evidence="2">
    <location>
        <begin position="1"/>
        <end position="22"/>
    </location>
</feature>
<feature type="chain" id="PRO_5038534394" description="Lipoprotein" evidence="2">
    <location>
        <begin position="23"/>
        <end position="182"/>
    </location>
</feature>
<dbReference type="AlphaFoldDB" id="A0A7K0CAE9"/>
<gene>
    <name evidence="3" type="ORF">SRB5_05270</name>
</gene>
<protein>
    <recommendedName>
        <fullName evidence="5">Lipoprotein</fullName>
    </recommendedName>
</protein>
<name>A0A7K0CAE9_9ACTN</name>
<comment type="caution">
    <text evidence="3">The sequence shown here is derived from an EMBL/GenBank/DDBJ whole genome shotgun (WGS) entry which is preliminary data.</text>
</comment>
<keyword evidence="2" id="KW-0732">Signal</keyword>
<feature type="region of interest" description="Disordered" evidence="1">
    <location>
        <begin position="33"/>
        <end position="88"/>
    </location>
</feature>
<dbReference type="OrthoDB" id="7949713at2"/>
<evidence type="ECO:0000313" key="4">
    <source>
        <dbReference type="Proteomes" id="UP000466345"/>
    </source>
</evidence>
<dbReference type="RefSeq" id="WP_153449708.1">
    <property type="nucleotide sequence ID" value="NZ_WEGJ01000001.1"/>
</dbReference>
<evidence type="ECO:0000313" key="3">
    <source>
        <dbReference type="EMBL" id="MQY10419.1"/>
    </source>
</evidence>
<evidence type="ECO:0000256" key="2">
    <source>
        <dbReference type="SAM" id="SignalP"/>
    </source>
</evidence>
<accession>A0A7K0CAE9</accession>
<reference evidence="3 4" key="1">
    <citation type="submission" date="2019-10" db="EMBL/GenBank/DDBJ databases">
        <title>Streptomyces smaragdinus sp. nov. and Streptomyces fabii sp. nov., isolated from the gut of fungus growing-termite Macrotermes natalensis.</title>
        <authorList>
            <person name="Schwitalla J."/>
            <person name="Benndorf R."/>
            <person name="Martin K."/>
            <person name="De Beer W."/>
            <person name="Kaster A.-K."/>
            <person name="Vollmers J."/>
            <person name="Poulsen M."/>
            <person name="Beemelmanns C."/>
        </authorList>
    </citation>
    <scope>NUCLEOTIDE SEQUENCE [LARGE SCALE GENOMIC DNA]</scope>
    <source>
        <strain evidence="3 4">RB5</strain>
    </source>
</reference>
<keyword evidence="4" id="KW-1185">Reference proteome</keyword>
<feature type="compositionally biased region" description="Basic and acidic residues" evidence="1">
    <location>
        <begin position="47"/>
        <end position="64"/>
    </location>
</feature>
<evidence type="ECO:0008006" key="5">
    <source>
        <dbReference type="Google" id="ProtNLM"/>
    </source>
</evidence>
<sequence>MTHTQNAARVRALLALAPVLLAGALLTGCSGDGDDTSGDSASSSKPTDPKDKALAFSECMRENGVENFPDPTDGGIKLTPDSGIDMNSDTFTQAQEACRDLSPQGDAGPGGQLDPAKVAVWADCIRAEGLKDFPDPEVKNGAMEIDMSKLGVEPDSDEFQGAMQACRDKSPGGGIIMKGAPK</sequence>
<evidence type="ECO:0000256" key="1">
    <source>
        <dbReference type="SAM" id="MobiDB-lite"/>
    </source>
</evidence>
<dbReference type="EMBL" id="WEGJ01000001">
    <property type="protein sequence ID" value="MQY10419.1"/>
    <property type="molecule type" value="Genomic_DNA"/>
</dbReference>
<organism evidence="3 4">
    <name type="scientific">Streptomyces smaragdinus</name>
    <dbReference type="NCBI Taxonomy" id="2585196"/>
    <lineage>
        <taxon>Bacteria</taxon>
        <taxon>Bacillati</taxon>
        <taxon>Actinomycetota</taxon>
        <taxon>Actinomycetes</taxon>
        <taxon>Kitasatosporales</taxon>
        <taxon>Streptomycetaceae</taxon>
        <taxon>Streptomyces</taxon>
    </lineage>
</organism>
<dbReference type="Proteomes" id="UP000466345">
    <property type="component" value="Unassembled WGS sequence"/>
</dbReference>
<proteinExistence type="predicted"/>